<organism evidence="4 5">
    <name type="scientific">Lachancea meyersii CBS 8951</name>
    <dbReference type="NCBI Taxonomy" id="1266667"/>
    <lineage>
        <taxon>Eukaryota</taxon>
        <taxon>Fungi</taxon>
        <taxon>Dikarya</taxon>
        <taxon>Ascomycota</taxon>
        <taxon>Saccharomycotina</taxon>
        <taxon>Saccharomycetes</taxon>
        <taxon>Saccharomycetales</taxon>
        <taxon>Saccharomycetaceae</taxon>
        <taxon>Lachancea</taxon>
    </lineage>
</organism>
<comment type="similarity">
    <text evidence="1">Belongs to the cytochrome b5 family. MAPR subfamily.</text>
</comment>
<evidence type="ECO:0000256" key="2">
    <source>
        <dbReference type="SAM" id="MobiDB-lite"/>
    </source>
</evidence>
<feature type="compositionally biased region" description="Basic and acidic residues" evidence="2">
    <location>
        <begin position="1"/>
        <end position="18"/>
    </location>
</feature>
<dbReference type="Proteomes" id="UP000191144">
    <property type="component" value="Chromosome E"/>
</dbReference>
<dbReference type="InterPro" id="IPR036400">
    <property type="entry name" value="Cyt_B5-like_heme/steroid_sf"/>
</dbReference>
<dbReference type="Gene3D" id="3.10.120.10">
    <property type="entry name" value="Cytochrome b5-like heme/steroid binding domain"/>
    <property type="match status" value="1"/>
</dbReference>
<gene>
    <name evidence="4" type="ORF">LAME_0E09120G</name>
</gene>
<dbReference type="SUPFAM" id="SSF55856">
    <property type="entry name" value="Cytochrome b5-like heme/steroid binding domain"/>
    <property type="match status" value="1"/>
</dbReference>
<dbReference type="GO" id="GO:0012505">
    <property type="term" value="C:endomembrane system"/>
    <property type="evidence" value="ECO:0007669"/>
    <property type="project" value="TreeGrafter"/>
</dbReference>
<dbReference type="AlphaFoldDB" id="A0A1G4JJM0"/>
<evidence type="ECO:0000313" key="4">
    <source>
        <dbReference type="EMBL" id="SCU90570.1"/>
    </source>
</evidence>
<dbReference type="InterPro" id="IPR050577">
    <property type="entry name" value="MAPR/NEUFC/NENF-like"/>
</dbReference>
<protein>
    <submittedName>
        <fullName evidence="4">LAME_0E09120g1_1</fullName>
    </submittedName>
</protein>
<name>A0A1G4JJM0_9SACH</name>
<dbReference type="PANTHER" id="PTHR10281">
    <property type="entry name" value="MEMBRANE-ASSOCIATED PROGESTERONE RECEPTOR COMPONENT-RELATED"/>
    <property type="match status" value="1"/>
</dbReference>
<evidence type="ECO:0000256" key="1">
    <source>
        <dbReference type="ARBA" id="ARBA00038357"/>
    </source>
</evidence>
<dbReference type="SMART" id="SM01117">
    <property type="entry name" value="Cyt-b5"/>
    <property type="match status" value="1"/>
</dbReference>
<feature type="domain" description="Cytochrome b5 heme-binding" evidence="3">
    <location>
        <begin position="89"/>
        <end position="189"/>
    </location>
</feature>
<dbReference type="GO" id="GO:0016020">
    <property type="term" value="C:membrane"/>
    <property type="evidence" value="ECO:0007669"/>
    <property type="project" value="TreeGrafter"/>
</dbReference>
<feature type="region of interest" description="Disordered" evidence="2">
    <location>
        <begin position="1"/>
        <end position="25"/>
    </location>
</feature>
<dbReference type="OrthoDB" id="10257697at2759"/>
<dbReference type="PANTHER" id="PTHR10281:SF76">
    <property type="entry name" value="CALCUTTA CUP-RELATED"/>
    <property type="match status" value="1"/>
</dbReference>
<sequence length="193" mass="21784">MLRERRKADRSAKTRPEPESLDEDDRNARTHFTLLDVLRMVGGLVILGLLTGKFMTGSVTWDYWTKSSPVGDLTIPSAYWSGQELPLAFSLEQLHEFDGSRPKTPVLLAIQGQVFDVSRKSGLYGPRGPYHRLAATDCSRAFSYRLWSMQGLREPCSSDLNGLSDSARQRVAEWTEFFQTRYPCVGYLTGSEP</sequence>
<proteinExistence type="inferred from homology"/>
<dbReference type="EMBL" id="LT598481">
    <property type="protein sequence ID" value="SCU90570.1"/>
    <property type="molecule type" value="Genomic_DNA"/>
</dbReference>
<evidence type="ECO:0000259" key="3">
    <source>
        <dbReference type="SMART" id="SM01117"/>
    </source>
</evidence>
<dbReference type="InterPro" id="IPR001199">
    <property type="entry name" value="Cyt_B5-like_heme/steroid-bd"/>
</dbReference>
<reference evidence="5" key="1">
    <citation type="submission" date="2016-03" db="EMBL/GenBank/DDBJ databases">
        <authorList>
            <person name="Devillers Hugo."/>
        </authorList>
    </citation>
    <scope>NUCLEOTIDE SEQUENCE [LARGE SCALE GENOMIC DNA]</scope>
</reference>
<accession>A0A1G4JJM0</accession>
<dbReference type="Pfam" id="PF00173">
    <property type="entry name" value="Cyt-b5"/>
    <property type="match status" value="1"/>
</dbReference>
<evidence type="ECO:0000313" key="5">
    <source>
        <dbReference type="Proteomes" id="UP000191144"/>
    </source>
</evidence>
<keyword evidence="5" id="KW-1185">Reference proteome</keyword>